<evidence type="ECO:0000256" key="1">
    <source>
        <dbReference type="SAM" id="MobiDB-lite"/>
    </source>
</evidence>
<proteinExistence type="predicted"/>
<name>A0A4C1U3X4_EUMVA</name>
<sequence>MVTRRLSASPPHQELDPEEQWTDKGGDVTVNEGWGDGEENEPPELSLTGRNETAEAATSRLNYVRARYVTAELENSRVGAELFTSWLCAMLLYHM</sequence>
<organism evidence="2 3">
    <name type="scientific">Eumeta variegata</name>
    <name type="common">Bagworm moth</name>
    <name type="synonym">Eumeta japonica</name>
    <dbReference type="NCBI Taxonomy" id="151549"/>
    <lineage>
        <taxon>Eukaryota</taxon>
        <taxon>Metazoa</taxon>
        <taxon>Ecdysozoa</taxon>
        <taxon>Arthropoda</taxon>
        <taxon>Hexapoda</taxon>
        <taxon>Insecta</taxon>
        <taxon>Pterygota</taxon>
        <taxon>Neoptera</taxon>
        <taxon>Endopterygota</taxon>
        <taxon>Lepidoptera</taxon>
        <taxon>Glossata</taxon>
        <taxon>Ditrysia</taxon>
        <taxon>Tineoidea</taxon>
        <taxon>Psychidae</taxon>
        <taxon>Oiketicinae</taxon>
        <taxon>Eumeta</taxon>
    </lineage>
</organism>
<dbReference type="Proteomes" id="UP000299102">
    <property type="component" value="Unassembled WGS sequence"/>
</dbReference>
<gene>
    <name evidence="2" type="ORF">EVAR_78903_1</name>
</gene>
<reference evidence="2 3" key="1">
    <citation type="journal article" date="2019" name="Commun. Biol.">
        <title>The bagworm genome reveals a unique fibroin gene that provides high tensile strength.</title>
        <authorList>
            <person name="Kono N."/>
            <person name="Nakamura H."/>
            <person name="Ohtoshi R."/>
            <person name="Tomita M."/>
            <person name="Numata K."/>
            <person name="Arakawa K."/>
        </authorList>
    </citation>
    <scope>NUCLEOTIDE SEQUENCE [LARGE SCALE GENOMIC DNA]</scope>
</reference>
<evidence type="ECO:0000313" key="3">
    <source>
        <dbReference type="Proteomes" id="UP000299102"/>
    </source>
</evidence>
<dbReference type="EMBL" id="BGZK01000119">
    <property type="protein sequence ID" value="GBP20526.1"/>
    <property type="molecule type" value="Genomic_DNA"/>
</dbReference>
<keyword evidence="3" id="KW-1185">Reference proteome</keyword>
<comment type="caution">
    <text evidence="2">The sequence shown here is derived from an EMBL/GenBank/DDBJ whole genome shotgun (WGS) entry which is preliminary data.</text>
</comment>
<evidence type="ECO:0000313" key="2">
    <source>
        <dbReference type="EMBL" id="GBP20526.1"/>
    </source>
</evidence>
<accession>A0A4C1U3X4</accession>
<dbReference type="AlphaFoldDB" id="A0A4C1U3X4"/>
<protein>
    <submittedName>
        <fullName evidence="2">Uncharacterized protein</fullName>
    </submittedName>
</protein>
<feature type="region of interest" description="Disordered" evidence="1">
    <location>
        <begin position="1"/>
        <end position="54"/>
    </location>
</feature>